<gene>
    <name evidence="1" type="ORF">BDV95DRAFT_555855</name>
</gene>
<proteinExistence type="predicted"/>
<comment type="caution">
    <text evidence="1">The sequence shown here is derived from an EMBL/GenBank/DDBJ whole genome shotgun (WGS) entry which is preliminary data.</text>
</comment>
<evidence type="ECO:0000313" key="2">
    <source>
        <dbReference type="Proteomes" id="UP000481861"/>
    </source>
</evidence>
<name>A0A7C8IJ77_9PLEO</name>
<keyword evidence="2" id="KW-1185">Reference proteome</keyword>
<organism evidence="1 2">
    <name type="scientific">Massariosphaeria phaeospora</name>
    <dbReference type="NCBI Taxonomy" id="100035"/>
    <lineage>
        <taxon>Eukaryota</taxon>
        <taxon>Fungi</taxon>
        <taxon>Dikarya</taxon>
        <taxon>Ascomycota</taxon>
        <taxon>Pezizomycotina</taxon>
        <taxon>Dothideomycetes</taxon>
        <taxon>Pleosporomycetidae</taxon>
        <taxon>Pleosporales</taxon>
        <taxon>Pleosporales incertae sedis</taxon>
        <taxon>Massariosphaeria</taxon>
    </lineage>
</organism>
<dbReference type="EMBL" id="JAADJZ010000001">
    <property type="protein sequence ID" value="KAF2877753.1"/>
    <property type="molecule type" value="Genomic_DNA"/>
</dbReference>
<evidence type="ECO:0000313" key="1">
    <source>
        <dbReference type="EMBL" id="KAF2877753.1"/>
    </source>
</evidence>
<dbReference type="AlphaFoldDB" id="A0A7C8IJ77"/>
<accession>A0A7C8IJ77</accession>
<dbReference type="Proteomes" id="UP000481861">
    <property type="component" value="Unassembled WGS sequence"/>
</dbReference>
<reference evidence="1 2" key="1">
    <citation type="submission" date="2020-01" db="EMBL/GenBank/DDBJ databases">
        <authorList>
            <consortium name="DOE Joint Genome Institute"/>
            <person name="Haridas S."/>
            <person name="Albert R."/>
            <person name="Binder M."/>
            <person name="Bloem J."/>
            <person name="Labutti K."/>
            <person name="Salamov A."/>
            <person name="Andreopoulos B."/>
            <person name="Baker S.E."/>
            <person name="Barry K."/>
            <person name="Bills G."/>
            <person name="Bluhm B.H."/>
            <person name="Cannon C."/>
            <person name="Castanera R."/>
            <person name="Culley D.E."/>
            <person name="Daum C."/>
            <person name="Ezra D."/>
            <person name="Gonzalez J.B."/>
            <person name="Henrissat B."/>
            <person name="Kuo A."/>
            <person name="Liang C."/>
            <person name="Lipzen A."/>
            <person name="Lutzoni F."/>
            <person name="Magnuson J."/>
            <person name="Mondo S."/>
            <person name="Nolan M."/>
            <person name="Ohm R."/>
            <person name="Pangilinan J."/>
            <person name="Park H.-J.H."/>
            <person name="Ramirez L."/>
            <person name="Alfaro M."/>
            <person name="Sun H."/>
            <person name="Tritt A."/>
            <person name="Yoshinaga Y."/>
            <person name="Zwiers L.-H.L."/>
            <person name="Turgeon B.G."/>
            <person name="Goodwin S.B."/>
            <person name="Spatafora J.W."/>
            <person name="Crous P.W."/>
            <person name="Grigoriev I.V."/>
        </authorList>
    </citation>
    <scope>NUCLEOTIDE SEQUENCE [LARGE SCALE GENOMIC DNA]</scope>
    <source>
        <strain evidence="1 2">CBS 611.86</strain>
    </source>
</reference>
<protein>
    <submittedName>
        <fullName evidence="1">Uncharacterized protein</fullName>
    </submittedName>
</protein>
<dbReference type="OrthoDB" id="3763763at2759"/>
<sequence>MDTETSNNATPTAPLEQAPVLQESLFSTLPGELRNRIYELVLTASSPLRVTHVNKPTGNFILSADEMSLEEEERDIDEDIVDHKNPHKVSSLGIEYNKDVTLKIDPYVPKVDKASTLTLFNPFCQVSRLLRFETQDLELRLNNHTLTFSHKTGRLFTQKYKQSQIVNFVACVPSARLHYVHKIVVRASNMGYTRLDMADNPMHTQLPQLVDFCKRNPHIEMHYVFPNFSYKAKGKRTETRFLDRGLEMVLAVQGVDLFPVVQLFPNLYGTGNWRDGLSAMTRWGRAVRWRRYGKLDKVLKGVKNFRFYPDEIEVDDEFRRYVALNDDGGALAVRYAQEWVEHGISAA</sequence>